<reference evidence="1 2" key="2">
    <citation type="journal article" date="2022" name="Mol. Ecol. Resour.">
        <title>The genomes of chicory, endive, great burdock and yacon provide insights into Asteraceae paleo-polyploidization history and plant inulin production.</title>
        <authorList>
            <person name="Fan W."/>
            <person name="Wang S."/>
            <person name="Wang H."/>
            <person name="Wang A."/>
            <person name="Jiang F."/>
            <person name="Liu H."/>
            <person name="Zhao H."/>
            <person name="Xu D."/>
            <person name="Zhang Y."/>
        </authorList>
    </citation>
    <scope>NUCLEOTIDE SEQUENCE [LARGE SCALE GENOMIC DNA]</scope>
    <source>
        <strain evidence="2">cv. Niubang</strain>
    </source>
</reference>
<proteinExistence type="predicted"/>
<accession>A0ACB9C653</accession>
<name>A0ACB9C653_ARCLA</name>
<dbReference type="Proteomes" id="UP001055879">
    <property type="component" value="Linkage Group LG05"/>
</dbReference>
<organism evidence="1 2">
    <name type="scientific">Arctium lappa</name>
    <name type="common">Greater burdock</name>
    <name type="synonym">Lappa major</name>
    <dbReference type="NCBI Taxonomy" id="4217"/>
    <lineage>
        <taxon>Eukaryota</taxon>
        <taxon>Viridiplantae</taxon>
        <taxon>Streptophyta</taxon>
        <taxon>Embryophyta</taxon>
        <taxon>Tracheophyta</taxon>
        <taxon>Spermatophyta</taxon>
        <taxon>Magnoliopsida</taxon>
        <taxon>eudicotyledons</taxon>
        <taxon>Gunneridae</taxon>
        <taxon>Pentapetalae</taxon>
        <taxon>asterids</taxon>
        <taxon>campanulids</taxon>
        <taxon>Asterales</taxon>
        <taxon>Asteraceae</taxon>
        <taxon>Carduoideae</taxon>
        <taxon>Cardueae</taxon>
        <taxon>Arctiinae</taxon>
        <taxon>Arctium</taxon>
    </lineage>
</organism>
<sequence length="92" mass="10277">MELASASDVIYSTNADMALLKWKFEKSVADVAISIQQTQDMEVKERHRNGILDKTSTSTCLVLRRTLGCHCRVVEATSLRSEGFIVFLISIV</sequence>
<evidence type="ECO:0000313" key="1">
    <source>
        <dbReference type="EMBL" id="KAI3729812.1"/>
    </source>
</evidence>
<comment type="caution">
    <text evidence="1">The sequence shown here is derived from an EMBL/GenBank/DDBJ whole genome shotgun (WGS) entry which is preliminary data.</text>
</comment>
<evidence type="ECO:0000313" key="2">
    <source>
        <dbReference type="Proteomes" id="UP001055879"/>
    </source>
</evidence>
<protein>
    <submittedName>
        <fullName evidence="1">Uncharacterized protein</fullName>
    </submittedName>
</protein>
<keyword evidence="2" id="KW-1185">Reference proteome</keyword>
<dbReference type="EMBL" id="CM042051">
    <property type="protein sequence ID" value="KAI3729812.1"/>
    <property type="molecule type" value="Genomic_DNA"/>
</dbReference>
<gene>
    <name evidence="1" type="ORF">L6452_18482</name>
</gene>
<reference evidence="2" key="1">
    <citation type="journal article" date="2022" name="Mol. Ecol. Resour.">
        <title>The genomes of chicory, endive, great burdock and yacon provide insights into Asteraceae palaeo-polyploidization history and plant inulin production.</title>
        <authorList>
            <person name="Fan W."/>
            <person name="Wang S."/>
            <person name="Wang H."/>
            <person name="Wang A."/>
            <person name="Jiang F."/>
            <person name="Liu H."/>
            <person name="Zhao H."/>
            <person name="Xu D."/>
            <person name="Zhang Y."/>
        </authorList>
    </citation>
    <scope>NUCLEOTIDE SEQUENCE [LARGE SCALE GENOMIC DNA]</scope>
    <source>
        <strain evidence="2">cv. Niubang</strain>
    </source>
</reference>